<comment type="caution">
    <text evidence="6">The sequence shown here is derived from an EMBL/GenBank/DDBJ whole genome shotgun (WGS) entry which is preliminary data.</text>
</comment>
<dbReference type="Pfam" id="PF01466">
    <property type="entry name" value="Skp1"/>
    <property type="match status" value="1"/>
</dbReference>
<accession>A0AAV5D2P2</accession>
<organism evidence="6 7">
    <name type="scientific">Eleusine coracana subsp. coracana</name>
    <dbReference type="NCBI Taxonomy" id="191504"/>
    <lineage>
        <taxon>Eukaryota</taxon>
        <taxon>Viridiplantae</taxon>
        <taxon>Streptophyta</taxon>
        <taxon>Embryophyta</taxon>
        <taxon>Tracheophyta</taxon>
        <taxon>Spermatophyta</taxon>
        <taxon>Magnoliopsida</taxon>
        <taxon>Liliopsida</taxon>
        <taxon>Poales</taxon>
        <taxon>Poaceae</taxon>
        <taxon>PACMAD clade</taxon>
        <taxon>Chloridoideae</taxon>
        <taxon>Cynodonteae</taxon>
        <taxon>Eleusininae</taxon>
        <taxon>Eleusine</taxon>
    </lineage>
</organism>
<dbReference type="GO" id="GO:0006511">
    <property type="term" value="P:ubiquitin-dependent protein catabolic process"/>
    <property type="evidence" value="ECO:0007669"/>
    <property type="project" value="InterPro"/>
</dbReference>
<evidence type="ECO:0000256" key="3">
    <source>
        <dbReference type="ARBA" id="ARBA00022786"/>
    </source>
</evidence>
<sequence length="310" mass="34975">MGERVRLMAGEKGEKGIEKKGDRAWDKIEMGGVIEKKVVFAEQTVVEEKLTVVRERLAAIEEGMEEEEGVEKERAEEGKIGSKKRHGHMELQWCTSSSFLEKGMIKEPQLWTKIVTEKGATSTTKGEKGDMETLKEVPTQEITLTSSDGKQFKMPQAAARLSSILADMIDDKGFTNDKIPLPHISSHSLFTVIKYCDKHAAAAATKPDANHNAINKNTMGNTVTSEETLEEWDRNLIDILNTDALFDLINAANFLNIKDLYEITCQKVADMIKGKTPNQMREMFHVTEDFTKEEKEQMLKDNFWAFPSNN</sequence>
<proteinExistence type="inferred from homology"/>
<dbReference type="Pfam" id="PF03931">
    <property type="entry name" value="Skp1_POZ"/>
    <property type="match status" value="1"/>
</dbReference>
<name>A0AAV5D2P2_ELECO</name>
<feature type="domain" description="SKP1 component POZ" evidence="5">
    <location>
        <begin position="142"/>
        <end position="200"/>
    </location>
</feature>
<dbReference type="InterPro" id="IPR011333">
    <property type="entry name" value="SKP1/BTB/POZ_sf"/>
</dbReference>
<dbReference type="PANTHER" id="PTHR11165">
    <property type="entry name" value="SKP1"/>
    <property type="match status" value="1"/>
</dbReference>
<keyword evidence="3" id="KW-0833">Ubl conjugation pathway</keyword>
<dbReference type="InterPro" id="IPR001232">
    <property type="entry name" value="SKP1-like"/>
</dbReference>
<evidence type="ECO:0000256" key="1">
    <source>
        <dbReference type="ARBA" id="ARBA00004906"/>
    </source>
</evidence>
<evidence type="ECO:0000313" key="6">
    <source>
        <dbReference type="EMBL" id="GJN04534.1"/>
    </source>
</evidence>
<protein>
    <recommendedName>
        <fullName evidence="8">SKP1-like protein</fullName>
    </recommendedName>
</protein>
<gene>
    <name evidence="6" type="primary">ga22091</name>
    <name evidence="6" type="ORF">PR202_ga22091</name>
</gene>
<dbReference type="Gene3D" id="3.30.710.10">
    <property type="entry name" value="Potassium Channel Kv1.1, Chain A"/>
    <property type="match status" value="1"/>
</dbReference>
<feature type="domain" description="SKP1 component dimerisation" evidence="4">
    <location>
        <begin position="258"/>
        <end position="305"/>
    </location>
</feature>
<evidence type="ECO:0008006" key="8">
    <source>
        <dbReference type="Google" id="ProtNLM"/>
    </source>
</evidence>
<dbReference type="SUPFAM" id="SSF81382">
    <property type="entry name" value="Skp1 dimerisation domain-like"/>
    <property type="match status" value="1"/>
</dbReference>
<reference evidence="6" key="1">
    <citation type="journal article" date="2018" name="DNA Res.">
        <title>Multiple hybrid de novo genome assembly of finger millet, an orphan allotetraploid crop.</title>
        <authorList>
            <person name="Hatakeyama M."/>
            <person name="Aluri S."/>
            <person name="Balachadran M.T."/>
            <person name="Sivarajan S.R."/>
            <person name="Patrignani A."/>
            <person name="Gruter S."/>
            <person name="Poveda L."/>
            <person name="Shimizu-Inatsugi R."/>
            <person name="Baeten J."/>
            <person name="Francoijs K.J."/>
            <person name="Nataraja K.N."/>
            <person name="Reddy Y.A.N."/>
            <person name="Phadnis S."/>
            <person name="Ravikumar R.L."/>
            <person name="Schlapbach R."/>
            <person name="Sreeman S.M."/>
            <person name="Shimizu K.K."/>
        </authorList>
    </citation>
    <scope>NUCLEOTIDE SEQUENCE</scope>
</reference>
<dbReference type="CDD" id="cd18322">
    <property type="entry name" value="BTB_POZ_SKP1"/>
    <property type="match status" value="1"/>
</dbReference>
<evidence type="ECO:0000313" key="7">
    <source>
        <dbReference type="Proteomes" id="UP001054889"/>
    </source>
</evidence>
<comment type="pathway">
    <text evidence="1">Protein modification; protein ubiquitination.</text>
</comment>
<evidence type="ECO:0000259" key="5">
    <source>
        <dbReference type="Pfam" id="PF03931"/>
    </source>
</evidence>
<comment type="similarity">
    <text evidence="2">Belongs to the SKP1 family.</text>
</comment>
<evidence type="ECO:0000256" key="2">
    <source>
        <dbReference type="ARBA" id="ARBA00009993"/>
    </source>
</evidence>
<dbReference type="InterPro" id="IPR016897">
    <property type="entry name" value="SKP1"/>
</dbReference>
<dbReference type="EMBL" id="BQKI01000011">
    <property type="protein sequence ID" value="GJN04534.1"/>
    <property type="molecule type" value="Genomic_DNA"/>
</dbReference>
<dbReference type="SMART" id="SM00512">
    <property type="entry name" value="Skp1"/>
    <property type="match status" value="1"/>
</dbReference>
<evidence type="ECO:0000259" key="4">
    <source>
        <dbReference type="Pfam" id="PF01466"/>
    </source>
</evidence>
<reference evidence="6" key="2">
    <citation type="submission" date="2021-12" db="EMBL/GenBank/DDBJ databases">
        <title>Resequencing data analysis of finger millet.</title>
        <authorList>
            <person name="Hatakeyama M."/>
            <person name="Aluri S."/>
            <person name="Balachadran M.T."/>
            <person name="Sivarajan S.R."/>
            <person name="Poveda L."/>
            <person name="Shimizu-Inatsugi R."/>
            <person name="Schlapbach R."/>
            <person name="Sreeman S.M."/>
            <person name="Shimizu K.K."/>
        </authorList>
    </citation>
    <scope>NUCLEOTIDE SEQUENCE</scope>
</reference>
<dbReference type="InterPro" id="IPR016072">
    <property type="entry name" value="Skp1_comp_dimer"/>
</dbReference>
<dbReference type="Proteomes" id="UP001054889">
    <property type="component" value="Unassembled WGS sequence"/>
</dbReference>
<dbReference type="AlphaFoldDB" id="A0AAV5D2P2"/>
<dbReference type="GO" id="GO:0009867">
    <property type="term" value="P:jasmonic acid mediated signaling pathway"/>
    <property type="evidence" value="ECO:0007669"/>
    <property type="project" value="UniProtKB-ARBA"/>
</dbReference>
<keyword evidence="7" id="KW-1185">Reference proteome</keyword>
<dbReference type="FunFam" id="3.30.710.10:FF:000026">
    <property type="entry name" value="E3 ubiquitin ligase complex SCF subunit"/>
    <property type="match status" value="1"/>
</dbReference>
<dbReference type="InterPro" id="IPR036296">
    <property type="entry name" value="SKP1-like_dim_sf"/>
</dbReference>
<dbReference type="SUPFAM" id="SSF54695">
    <property type="entry name" value="POZ domain"/>
    <property type="match status" value="1"/>
</dbReference>
<dbReference type="InterPro" id="IPR016073">
    <property type="entry name" value="Skp1_comp_POZ"/>
</dbReference>